<accession>A0ABU8ZLZ4</accession>
<dbReference type="PANTHER" id="PTHR23417:SF14">
    <property type="entry name" value="PENTACOTRIPEPTIDE-REPEAT REGION OF PRORP DOMAIN-CONTAINING PROTEIN"/>
    <property type="match status" value="1"/>
</dbReference>
<keyword evidence="3 7" id="KW-0489">Methyltransferase</keyword>
<evidence type="ECO:0000256" key="6">
    <source>
        <dbReference type="ARBA" id="ARBA00022694"/>
    </source>
</evidence>
<comment type="caution">
    <text evidence="8">The sequence shown here is derived from an EMBL/GenBank/DDBJ whole genome shotgun (WGS) entry which is preliminary data.</text>
</comment>
<reference evidence="8 9" key="1">
    <citation type="submission" date="2024-02" db="EMBL/GenBank/DDBJ databases">
        <title>Bifidobacterium honeyensis sp. nov., isolated from the comb honey.</title>
        <authorList>
            <person name="Liu W."/>
            <person name="Li Y."/>
        </authorList>
    </citation>
    <scope>NUCLEOTIDE SEQUENCE [LARGE SCALE GENOMIC DNA]</scope>
    <source>
        <strain evidence="8 9">IMAU50988</strain>
    </source>
</reference>
<organism evidence="8 9">
    <name type="scientific">Bifidobacterium favimelis</name>
    <dbReference type="NCBI Taxonomy" id="3122979"/>
    <lineage>
        <taxon>Bacteria</taxon>
        <taxon>Bacillati</taxon>
        <taxon>Actinomycetota</taxon>
        <taxon>Actinomycetes</taxon>
        <taxon>Bifidobacteriales</taxon>
        <taxon>Bifidobacteriaceae</taxon>
        <taxon>Bifidobacterium</taxon>
    </lineage>
</organism>
<feature type="binding site" evidence="7">
    <location>
        <position position="153"/>
    </location>
    <ligand>
        <name>S-adenosyl-L-methionine</name>
        <dbReference type="ChEBI" id="CHEBI:59789"/>
    </ligand>
</feature>
<keyword evidence="5 7" id="KW-0949">S-adenosyl-L-methionine</keyword>
<dbReference type="Pfam" id="PF02390">
    <property type="entry name" value="Methyltransf_4"/>
    <property type="match status" value="1"/>
</dbReference>
<evidence type="ECO:0000256" key="2">
    <source>
        <dbReference type="ARBA" id="ARBA00003015"/>
    </source>
</evidence>
<name>A0ABU8ZLZ4_9BIFI</name>
<keyword evidence="6 7" id="KW-0819">tRNA processing</keyword>
<keyword evidence="4 7" id="KW-0808">Transferase</keyword>
<dbReference type="EC" id="2.1.1.33" evidence="7"/>
<dbReference type="InterPro" id="IPR029063">
    <property type="entry name" value="SAM-dependent_MTases_sf"/>
</dbReference>
<comment type="caution">
    <text evidence="7">Lacks conserved residue(s) required for the propagation of feature annotation.</text>
</comment>
<feature type="binding site" evidence="7">
    <location>
        <position position="157"/>
    </location>
    <ligand>
        <name>substrate</name>
    </ligand>
</feature>
<comment type="pathway">
    <text evidence="7">tRNA modification; N(7)-methylguanine-tRNA biosynthesis.</text>
</comment>
<evidence type="ECO:0000256" key="4">
    <source>
        <dbReference type="ARBA" id="ARBA00022679"/>
    </source>
</evidence>
<keyword evidence="9" id="KW-1185">Reference proteome</keyword>
<dbReference type="EMBL" id="JBANBB010000001">
    <property type="protein sequence ID" value="MEK0306267.1"/>
    <property type="molecule type" value="Genomic_DNA"/>
</dbReference>
<evidence type="ECO:0000256" key="7">
    <source>
        <dbReference type="HAMAP-Rule" id="MF_01057"/>
    </source>
</evidence>
<feature type="binding site" evidence="7">
    <location>
        <position position="104"/>
    </location>
    <ligand>
        <name>S-adenosyl-L-methionine</name>
        <dbReference type="ChEBI" id="CHEBI:59789"/>
    </ligand>
</feature>
<dbReference type="GO" id="GO:0008176">
    <property type="term" value="F:tRNA (guanine(46)-N7)-methyltransferase activity"/>
    <property type="evidence" value="ECO:0007669"/>
    <property type="project" value="UniProtKB-EC"/>
</dbReference>
<gene>
    <name evidence="7" type="primary">trmB</name>
    <name evidence="8" type="ORF">V8P97_02115</name>
</gene>
<dbReference type="Gene3D" id="3.40.50.150">
    <property type="entry name" value="Vaccinia Virus protein VP39"/>
    <property type="match status" value="1"/>
</dbReference>
<dbReference type="InterPro" id="IPR003358">
    <property type="entry name" value="tRNA_(Gua-N-7)_MeTrfase_Trmb"/>
</dbReference>
<evidence type="ECO:0000256" key="3">
    <source>
        <dbReference type="ARBA" id="ARBA00022603"/>
    </source>
</evidence>
<dbReference type="HAMAP" id="MF_01057">
    <property type="entry name" value="tRNA_methyltr_TrmB"/>
    <property type="match status" value="1"/>
</dbReference>
<comment type="catalytic activity">
    <reaction evidence="1 7">
        <text>guanosine(46) in tRNA + S-adenosyl-L-methionine = N(7)-methylguanosine(46) in tRNA + S-adenosyl-L-homocysteine</text>
        <dbReference type="Rhea" id="RHEA:42708"/>
        <dbReference type="Rhea" id="RHEA-COMP:10188"/>
        <dbReference type="Rhea" id="RHEA-COMP:10189"/>
        <dbReference type="ChEBI" id="CHEBI:57856"/>
        <dbReference type="ChEBI" id="CHEBI:59789"/>
        <dbReference type="ChEBI" id="CHEBI:74269"/>
        <dbReference type="ChEBI" id="CHEBI:74480"/>
        <dbReference type="EC" id="2.1.1.33"/>
    </reaction>
</comment>
<evidence type="ECO:0000313" key="9">
    <source>
        <dbReference type="Proteomes" id="UP001373159"/>
    </source>
</evidence>
<dbReference type="InterPro" id="IPR055361">
    <property type="entry name" value="tRNA_methyltr_TrmB_bact"/>
</dbReference>
<proteinExistence type="inferred from homology"/>
<feature type="binding site" evidence="7">
    <location>
        <position position="131"/>
    </location>
    <ligand>
        <name>S-adenosyl-L-methionine</name>
        <dbReference type="ChEBI" id="CHEBI:59789"/>
    </ligand>
</feature>
<feature type="binding site" evidence="7">
    <location>
        <begin position="250"/>
        <end position="253"/>
    </location>
    <ligand>
        <name>substrate</name>
    </ligand>
</feature>
<feature type="binding site" evidence="7">
    <location>
        <position position="79"/>
    </location>
    <ligand>
        <name>S-adenosyl-L-methionine</name>
        <dbReference type="ChEBI" id="CHEBI:59789"/>
    </ligand>
</feature>
<comment type="similarity">
    <text evidence="7">Belongs to the class I-like SAM-binding methyltransferase superfamily. TrmB family.</text>
</comment>
<dbReference type="RefSeq" id="WP_340468785.1">
    <property type="nucleotide sequence ID" value="NZ_JBANBB010000001.1"/>
</dbReference>
<comment type="function">
    <text evidence="2 7">Catalyzes the formation of N(7)-methylguanine at position 46 (m7G46) in tRNA.</text>
</comment>
<feature type="binding site" evidence="7">
    <location>
        <position position="189"/>
    </location>
    <ligand>
        <name>substrate</name>
    </ligand>
</feature>
<evidence type="ECO:0000256" key="5">
    <source>
        <dbReference type="ARBA" id="ARBA00022691"/>
    </source>
</evidence>
<evidence type="ECO:0000313" key="8">
    <source>
        <dbReference type="EMBL" id="MEK0306267.1"/>
    </source>
</evidence>
<dbReference type="PROSITE" id="PS51625">
    <property type="entry name" value="SAM_MT_TRMB"/>
    <property type="match status" value="1"/>
</dbReference>
<sequence length="279" mass="30298">MEDVGEQKTGGAGRRSIVSYVRRSDRLSDRLERAWDEYAAAFLLDLGEGGGSLGVSPGQVFDRAWADDIWGRRAPLVVEVGSGQGENIVAAAAAHPDRDYLALEVYAPGLAHTMLLAGPEGLGNLRLAQVNAPEFFSAGGNAFLDEVWTFFPDPWPKMKHHKRRLVQPALAADVARCLKPGGLWRIATDIEDYALHVHEVLDGFPALSNRGGLHVSLPTGHVGKGTAEEAAELPHADFMESERFDGRVLTNFERKGARAGRVIHDLTYQVADLPVLSDS</sequence>
<protein>
    <recommendedName>
        <fullName evidence="7">tRNA (guanine-N(7)-)-methyltransferase</fullName>
        <ecNumber evidence="7">2.1.1.33</ecNumber>
    </recommendedName>
    <alternativeName>
        <fullName evidence="7">tRNA (guanine(46)-N(7))-methyltransferase</fullName>
    </alternativeName>
    <alternativeName>
        <fullName evidence="7">tRNA(m7G46)-methyltransferase</fullName>
    </alternativeName>
</protein>
<dbReference type="SUPFAM" id="SSF53335">
    <property type="entry name" value="S-adenosyl-L-methionine-dependent methyltransferases"/>
    <property type="match status" value="1"/>
</dbReference>
<dbReference type="Proteomes" id="UP001373159">
    <property type="component" value="Unassembled WGS sequence"/>
</dbReference>
<evidence type="ECO:0000256" key="1">
    <source>
        <dbReference type="ARBA" id="ARBA00000142"/>
    </source>
</evidence>
<dbReference type="PANTHER" id="PTHR23417">
    <property type="entry name" value="3-DEOXY-D-MANNO-OCTULOSONIC-ACID TRANSFERASE/TRNA GUANINE-N 7 - -METHYLTRANSFERASE"/>
    <property type="match status" value="1"/>
</dbReference>